<keyword evidence="1" id="KW-0808">Transferase</keyword>
<dbReference type="Proteomes" id="UP000177199">
    <property type="component" value="Unassembled WGS sequence"/>
</dbReference>
<protein>
    <recommendedName>
        <fullName evidence="3">N-acetyltransferase domain-containing protein</fullName>
    </recommendedName>
</protein>
<proteinExistence type="predicted"/>
<comment type="caution">
    <text evidence="4">The sequence shown here is derived from an EMBL/GenBank/DDBJ whole genome shotgun (WGS) entry which is preliminary data.</text>
</comment>
<evidence type="ECO:0000259" key="3">
    <source>
        <dbReference type="PROSITE" id="PS51186"/>
    </source>
</evidence>
<dbReference type="InterPro" id="IPR016181">
    <property type="entry name" value="Acyl_CoA_acyltransferase"/>
</dbReference>
<dbReference type="SUPFAM" id="SSF55729">
    <property type="entry name" value="Acyl-CoA N-acyltransferases (Nat)"/>
    <property type="match status" value="1"/>
</dbReference>
<evidence type="ECO:0000256" key="2">
    <source>
        <dbReference type="ARBA" id="ARBA00023315"/>
    </source>
</evidence>
<accession>A0A1F7HJA1</accession>
<evidence type="ECO:0000313" key="5">
    <source>
        <dbReference type="Proteomes" id="UP000177199"/>
    </source>
</evidence>
<name>A0A1F7HJA1_9BACT</name>
<evidence type="ECO:0000256" key="1">
    <source>
        <dbReference type="ARBA" id="ARBA00022679"/>
    </source>
</evidence>
<dbReference type="PROSITE" id="PS51186">
    <property type="entry name" value="GNAT"/>
    <property type="match status" value="1"/>
</dbReference>
<sequence>MKFDIKRITLKNLDEFYEFFKKTVAKEFWEYSKGDLGYIFTKGWSKKTYRDLLKNKDSFIIAALDNGKIVGILNADKPRLGVCFCSWLVVDKKYQGKGIGTKLLKEFEKKAYKKNLHMIYLYASIHNVSYYKKVGYKLVGNMKKAWFGQDYYIFTKLLCAPKEKNYLRKIKL</sequence>
<keyword evidence="2" id="KW-0012">Acyltransferase</keyword>
<dbReference type="EMBL" id="MFZV01000028">
    <property type="protein sequence ID" value="OGK31056.1"/>
    <property type="molecule type" value="Genomic_DNA"/>
</dbReference>
<dbReference type="InterPro" id="IPR000182">
    <property type="entry name" value="GNAT_dom"/>
</dbReference>
<dbReference type="PANTHER" id="PTHR42919:SF8">
    <property type="entry name" value="N-ALPHA-ACETYLTRANSFERASE 50"/>
    <property type="match status" value="1"/>
</dbReference>
<dbReference type="Pfam" id="PF00583">
    <property type="entry name" value="Acetyltransf_1"/>
    <property type="match status" value="1"/>
</dbReference>
<dbReference type="CDD" id="cd04301">
    <property type="entry name" value="NAT_SF"/>
    <property type="match status" value="1"/>
</dbReference>
<dbReference type="InterPro" id="IPR051556">
    <property type="entry name" value="N-term/lysine_N-AcTrnsfr"/>
</dbReference>
<evidence type="ECO:0000313" key="4">
    <source>
        <dbReference type="EMBL" id="OGK31056.1"/>
    </source>
</evidence>
<gene>
    <name evidence="4" type="ORF">A3F29_02165</name>
</gene>
<dbReference type="GO" id="GO:0016747">
    <property type="term" value="F:acyltransferase activity, transferring groups other than amino-acyl groups"/>
    <property type="evidence" value="ECO:0007669"/>
    <property type="project" value="InterPro"/>
</dbReference>
<feature type="domain" description="N-acetyltransferase" evidence="3">
    <location>
        <begin position="3"/>
        <end position="158"/>
    </location>
</feature>
<dbReference type="PANTHER" id="PTHR42919">
    <property type="entry name" value="N-ALPHA-ACETYLTRANSFERASE"/>
    <property type="match status" value="1"/>
</dbReference>
<organism evidence="4 5">
    <name type="scientific">Candidatus Roizmanbacteria bacterium RIFCSPHIGHO2_12_FULL_33_9</name>
    <dbReference type="NCBI Taxonomy" id="1802045"/>
    <lineage>
        <taxon>Bacteria</taxon>
        <taxon>Candidatus Roizmaniibacteriota</taxon>
    </lineage>
</organism>
<reference evidence="4 5" key="1">
    <citation type="journal article" date="2016" name="Nat. Commun.">
        <title>Thousands of microbial genomes shed light on interconnected biogeochemical processes in an aquifer system.</title>
        <authorList>
            <person name="Anantharaman K."/>
            <person name="Brown C.T."/>
            <person name="Hug L.A."/>
            <person name="Sharon I."/>
            <person name="Castelle C.J."/>
            <person name="Probst A.J."/>
            <person name="Thomas B.C."/>
            <person name="Singh A."/>
            <person name="Wilkins M.J."/>
            <person name="Karaoz U."/>
            <person name="Brodie E.L."/>
            <person name="Williams K.H."/>
            <person name="Hubbard S.S."/>
            <person name="Banfield J.F."/>
        </authorList>
    </citation>
    <scope>NUCLEOTIDE SEQUENCE [LARGE SCALE GENOMIC DNA]</scope>
</reference>
<dbReference type="Gene3D" id="3.40.630.30">
    <property type="match status" value="1"/>
</dbReference>
<dbReference type="AlphaFoldDB" id="A0A1F7HJA1"/>